<evidence type="ECO:0008006" key="4">
    <source>
        <dbReference type="Google" id="ProtNLM"/>
    </source>
</evidence>
<sequence>MMTTAKPLGDTTAGAMFRGAIVPSAVVAVISVVLSVLAAGTTGLWGSLLGVALVLTFFGLSLVVLGATRAADPLLVLMVALALYGAKVVGLFVAFILINAADLVDDPFDRTALGITVIVCTLTWTVGEIVGATRRREPLYDLGEASP</sequence>
<dbReference type="Proteomes" id="UP001164390">
    <property type="component" value="Chromosome"/>
</dbReference>
<keyword evidence="1" id="KW-0472">Membrane</keyword>
<feature type="transmembrane region" description="Helical" evidence="1">
    <location>
        <begin position="45"/>
        <end position="67"/>
    </location>
</feature>
<keyword evidence="1" id="KW-1133">Transmembrane helix</keyword>
<dbReference type="RefSeq" id="WP_271634831.1">
    <property type="nucleotide sequence ID" value="NZ_CP094970.1"/>
</dbReference>
<feature type="transmembrane region" description="Helical" evidence="1">
    <location>
        <begin position="20"/>
        <end position="39"/>
    </location>
</feature>
<dbReference type="KEGG" id="sgrg:L0C25_02610"/>
<dbReference type="EMBL" id="CP094970">
    <property type="protein sequence ID" value="UYM05985.1"/>
    <property type="molecule type" value="Genomic_DNA"/>
</dbReference>
<dbReference type="AlphaFoldDB" id="A0AA46YKP4"/>
<proteinExistence type="predicted"/>
<evidence type="ECO:0000313" key="2">
    <source>
        <dbReference type="EMBL" id="UYM05985.1"/>
    </source>
</evidence>
<keyword evidence="3" id="KW-1185">Reference proteome</keyword>
<evidence type="ECO:0000256" key="1">
    <source>
        <dbReference type="SAM" id="Phobius"/>
    </source>
</evidence>
<feature type="transmembrane region" description="Helical" evidence="1">
    <location>
        <begin position="74"/>
        <end position="98"/>
    </location>
</feature>
<feature type="transmembrane region" description="Helical" evidence="1">
    <location>
        <begin position="110"/>
        <end position="130"/>
    </location>
</feature>
<name>A0AA46YKP4_9ACTN</name>
<evidence type="ECO:0000313" key="3">
    <source>
        <dbReference type="Proteomes" id="UP001164390"/>
    </source>
</evidence>
<keyword evidence="1" id="KW-0812">Transmembrane</keyword>
<protein>
    <recommendedName>
        <fullName evidence="4">ATP synthase protein I</fullName>
    </recommendedName>
</protein>
<organism evidence="2 3">
    <name type="scientific">Solicola gregarius</name>
    <dbReference type="NCBI Taxonomy" id="2908642"/>
    <lineage>
        <taxon>Bacteria</taxon>
        <taxon>Bacillati</taxon>
        <taxon>Actinomycetota</taxon>
        <taxon>Actinomycetes</taxon>
        <taxon>Propionibacteriales</taxon>
        <taxon>Nocardioidaceae</taxon>
        <taxon>Solicola</taxon>
    </lineage>
</organism>
<reference evidence="2" key="1">
    <citation type="submission" date="2022-01" db="EMBL/GenBank/DDBJ databases">
        <title>Nocardioidaceae gen. sp. A5X3R13.</title>
        <authorList>
            <person name="Lopez Marin M.A."/>
            <person name="Uhlik O."/>
        </authorList>
    </citation>
    <scope>NUCLEOTIDE SEQUENCE</scope>
    <source>
        <strain evidence="2">A5X3R13</strain>
    </source>
</reference>
<gene>
    <name evidence="2" type="ORF">L0C25_02610</name>
</gene>
<accession>A0AA46YKP4</accession>